<dbReference type="PANTHER" id="PTHR37422">
    <property type="entry name" value="TEICHURONIC ACID BIOSYNTHESIS PROTEIN TUAE"/>
    <property type="match status" value="1"/>
</dbReference>
<name>A0A318TVV7_9BACL</name>
<dbReference type="RefSeq" id="WP_107932938.1">
    <property type="nucleotide sequence ID" value="NZ_PYWJ01000004.1"/>
</dbReference>
<evidence type="ECO:0000259" key="6">
    <source>
        <dbReference type="Pfam" id="PF04932"/>
    </source>
</evidence>
<comment type="caution">
    <text evidence="7">The sequence shown here is derived from an EMBL/GenBank/DDBJ whole genome shotgun (WGS) entry which is preliminary data.</text>
</comment>
<keyword evidence="4 5" id="KW-0472">Membrane</keyword>
<evidence type="ECO:0000256" key="4">
    <source>
        <dbReference type="ARBA" id="ARBA00023136"/>
    </source>
</evidence>
<feature type="transmembrane region" description="Helical" evidence="5">
    <location>
        <begin position="155"/>
        <end position="178"/>
    </location>
</feature>
<comment type="subcellular location">
    <subcellularLocation>
        <location evidence="1">Membrane</location>
        <topology evidence="1">Multi-pass membrane protein</topology>
    </subcellularLocation>
</comment>
<feature type="transmembrane region" description="Helical" evidence="5">
    <location>
        <begin position="236"/>
        <end position="256"/>
    </location>
</feature>
<protein>
    <submittedName>
        <fullName evidence="7">O-antigen ligase-like membrane protein</fullName>
    </submittedName>
</protein>
<keyword evidence="3 5" id="KW-1133">Transmembrane helix</keyword>
<feature type="transmembrane region" description="Helical" evidence="5">
    <location>
        <begin position="50"/>
        <end position="72"/>
    </location>
</feature>
<dbReference type="PANTHER" id="PTHR37422:SF17">
    <property type="entry name" value="O-ANTIGEN LIGASE"/>
    <property type="match status" value="1"/>
</dbReference>
<feature type="transmembrane region" description="Helical" evidence="5">
    <location>
        <begin position="190"/>
        <end position="207"/>
    </location>
</feature>
<evidence type="ECO:0000313" key="8">
    <source>
        <dbReference type="Proteomes" id="UP000247416"/>
    </source>
</evidence>
<evidence type="ECO:0000313" key="7">
    <source>
        <dbReference type="EMBL" id="PYF06065.1"/>
    </source>
</evidence>
<feature type="transmembrane region" description="Helical" evidence="5">
    <location>
        <begin position="373"/>
        <end position="389"/>
    </location>
</feature>
<gene>
    <name evidence="7" type="ORF">BJ095_11226</name>
</gene>
<keyword evidence="8" id="KW-1185">Reference proteome</keyword>
<feature type="transmembrane region" description="Helical" evidence="5">
    <location>
        <begin position="109"/>
        <end position="135"/>
    </location>
</feature>
<dbReference type="InterPro" id="IPR007016">
    <property type="entry name" value="O-antigen_ligase-rel_domated"/>
</dbReference>
<feature type="transmembrane region" description="Helical" evidence="5">
    <location>
        <begin position="213"/>
        <end position="229"/>
    </location>
</feature>
<feature type="transmembrane region" description="Helical" evidence="5">
    <location>
        <begin position="78"/>
        <end position="97"/>
    </location>
</feature>
<keyword evidence="7" id="KW-0436">Ligase</keyword>
<feature type="transmembrane region" description="Helical" evidence="5">
    <location>
        <begin position="350"/>
        <end position="367"/>
    </location>
</feature>
<dbReference type="InterPro" id="IPR051533">
    <property type="entry name" value="WaaL-like"/>
</dbReference>
<sequence length="403" mass="46805">MAKILKNDFLIFYLLWPLIFSPKEVQFVLLGILLVLFLSRGKIYFDLVSYLVIFYITIYIFSVTNNILFSSFSSERLLATLNSLMIWMVGLLFYLVMKDSSIRFKDLTKIAFVNYLILIGLWVMSVFLFYIVGLREVIIFGKMLHYSEWFNDHEVFRFVSFMEYPNLIIMFSLFLYPLYYWHIKSFQNKILRVLLLLAGVLPIISTYSRSGYLIFIVGIIVFVFVYLYKKIDRKKFIILICSILSVLVLMFFYSSVVDTIYQAVEELLQAREGSNDSRTYLMLESIRVSFDNSPLIGMGIKDRSILGYPLGSHSTYIGFIYKTGIVGFVIGLMLFIVINIKILLVKLNGAELLVKISLILMTALFAVEDIDGSNWLIVLYFIFVGLLFNNKQAFSQQSKTIIQ</sequence>
<dbReference type="GO" id="GO:0016020">
    <property type="term" value="C:membrane"/>
    <property type="evidence" value="ECO:0007669"/>
    <property type="project" value="UniProtKB-SubCell"/>
</dbReference>
<dbReference type="GO" id="GO:0016874">
    <property type="term" value="F:ligase activity"/>
    <property type="evidence" value="ECO:0007669"/>
    <property type="project" value="UniProtKB-KW"/>
</dbReference>
<feature type="transmembrane region" description="Helical" evidence="5">
    <location>
        <begin position="316"/>
        <end position="338"/>
    </location>
</feature>
<feature type="transmembrane region" description="Helical" evidence="5">
    <location>
        <begin position="12"/>
        <end position="38"/>
    </location>
</feature>
<evidence type="ECO:0000256" key="3">
    <source>
        <dbReference type="ARBA" id="ARBA00022989"/>
    </source>
</evidence>
<organism evidence="7 8">
    <name type="scientific">Ureibacillus chungkukjangi</name>
    <dbReference type="NCBI Taxonomy" id="1202712"/>
    <lineage>
        <taxon>Bacteria</taxon>
        <taxon>Bacillati</taxon>
        <taxon>Bacillota</taxon>
        <taxon>Bacilli</taxon>
        <taxon>Bacillales</taxon>
        <taxon>Caryophanaceae</taxon>
        <taxon>Ureibacillus</taxon>
    </lineage>
</organism>
<dbReference type="AlphaFoldDB" id="A0A318TVV7"/>
<dbReference type="EMBL" id="QJTJ01000012">
    <property type="protein sequence ID" value="PYF06065.1"/>
    <property type="molecule type" value="Genomic_DNA"/>
</dbReference>
<keyword evidence="2 5" id="KW-0812">Transmembrane</keyword>
<dbReference type="Pfam" id="PF04932">
    <property type="entry name" value="Wzy_C"/>
    <property type="match status" value="1"/>
</dbReference>
<accession>A0A318TVV7</accession>
<reference evidence="7 8" key="1">
    <citation type="submission" date="2018-06" db="EMBL/GenBank/DDBJ databases">
        <title>Genomic Encyclopedia of Archaeal and Bacterial Type Strains, Phase II (KMG-II): from individual species to whole genera.</title>
        <authorList>
            <person name="Goeker M."/>
        </authorList>
    </citation>
    <scope>NUCLEOTIDE SEQUENCE [LARGE SCALE GENOMIC DNA]</scope>
    <source>
        <strain evidence="7 8">KACC 16626</strain>
    </source>
</reference>
<evidence type="ECO:0000256" key="1">
    <source>
        <dbReference type="ARBA" id="ARBA00004141"/>
    </source>
</evidence>
<dbReference type="Proteomes" id="UP000247416">
    <property type="component" value="Unassembled WGS sequence"/>
</dbReference>
<evidence type="ECO:0000256" key="2">
    <source>
        <dbReference type="ARBA" id="ARBA00022692"/>
    </source>
</evidence>
<evidence type="ECO:0000256" key="5">
    <source>
        <dbReference type="SAM" id="Phobius"/>
    </source>
</evidence>
<proteinExistence type="predicted"/>
<feature type="domain" description="O-antigen ligase-related" evidence="6">
    <location>
        <begin position="195"/>
        <end position="330"/>
    </location>
</feature>